<dbReference type="GO" id="GO:0008237">
    <property type="term" value="F:metallopeptidase activity"/>
    <property type="evidence" value="ECO:0007669"/>
    <property type="project" value="InterPro"/>
</dbReference>
<dbReference type="EMBL" id="JAEKNN010000003">
    <property type="protein sequence ID" value="MBJ7607868.1"/>
    <property type="molecule type" value="Genomic_DNA"/>
</dbReference>
<protein>
    <recommendedName>
        <fullName evidence="4">Peptidase metallopeptidase domain-containing protein</fullName>
    </recommendedName>
</protein>
<sequence>MRTPEFVDRPQSVRGDRLLGRIRLRFAVAAGLALAVMTAGCAASVPHQLSAPTSTQPAPPNATSTPSALPDGCPDAPRCPDYTVVGVGWQPDARGNISIHYRINPSPPPGSSLTPASVVAAVTAAAQTWMSADPHLRLVYDGPTTQPPVFNNVVGFADDSASGSTQVDHGPGGYYHGRYEHFSVRLSNGVSWDWDPCDPALGQICTPYSRPGRAAATWDVQDVMTHEWGHVVGLEHATRGVDYELTMYVGGPYGPLCDGTKTCRFRDTLGLGDVLGVRSLYPTTSPLPRLLSRP</sequence>
<dbReference type="Gene3D" id="3.40.390.10">
    <property type="entry name" value="Collagenase (Catalytic Domain)"/>
    <property type="match status" value="1"/>
</dbReference>
<comment type="caution">
    <text evidence="2">The sequence shown here is derived from an EMBL/GenBank/DDBJ whole genome shotgun (WGS) entry which is preliminary data.</text>
</comment>
<reference evidence="2 3" key="1">
    <citation type="submission" date="2020-10" db="EMBL/GenBank/DDBJ databases">
        <title>Ca. Dormibacterota MAGs.</title>
        <authorList>
            <person name="Montgomery K."/>
        </authorList>
    </citation>
    <scope>NUCLEOTIDE SEQUENCE [LARGE SCALE GENOMIC DNA]</scope>
    <source>
        <strain evidence="2">Mitchell_Peninsula_5</strain>
    </source>
</reference>
<evidence type="ECO:0000256" key="1">
    <source>
        <dbReference type="SAM" id="MobiDB-lite"/>
    </source>
</evidence>
<proteinExistence type="predicted"/>
<evidence type="ECO:0000313" key="3">
    <source>
        <dbReference type="Proteomes" id="UP000614410"/>
    </source>
</evidence>
<gene>
    <name evidence="2" type="ORF">JF887_00340</name>
</gene>
<feature type="region of interest" description="Disordered" evidence="1">
    <location>
        <begin position="48"/>
        <end position="75"/>
    </location>
</feature>
<dbReference type="InterPro" id="IPR024079">
    <property type="entry name" value="MetalloPept_cat_dom_sf"/>
</dbReference>
<evidence type="ECO:0008006" key="4">
    <source>
        <dbReference type="Google" id="ProtNLM"/>
    </source>
</evidence>
<dbReference type="Proteomes" id="UP000614410">
    <property type="component" value="Unassembled WGS sequence"/>
</dbReference>
<name>A0A934NDN4_9BACT</name>
<accession>A0A934NDN4</accession>
<evidence type="ECO:0000313" key="2">
    <source>
        <dbReference type="EMBL" id="MBJ7607868.1"/>
    </source>
</evidence>
<feature type="compositionally biased region" description="Low complexity" evidence="1">
    <location>
        <begin position="50"/>
        <end position="70"/>
    </location>
</feature>
<dbReference type="AlphaFoldDB" id="A0A934NDN4"/>
<dbReference type="SUPFAM" id="SSF55486">
    <property type="entry name" value="Metalloproteases ('zincins'), catalytic domain"/>
    <property type="match status" value="1"/>
</dbReference>
<organism evidence="2 3">
    <name type="scientific">Candidatus Amunia macphersoniae</name>
    <dbReference type="NCBI Taxonomy" id="3127014"/>
    <lineage>
        <taxon>Bacteria</taxon>
        <taxon>Bacillati</taxon>
        <taxon>Candidatus Dormiibacterota</taxon>
        <taxon>Candidatus Dormibacteria</taxon>
        <taxon>Candidatus Aeolococcales</taxon>
        <taxon>Candidatus Aeolococcaceae</taxon>
        <taxon>Candidatus Amunia</taxon>
    </lineage>
</organism>